<dbReference type="EMBL" id="LSRX01000428">
    <property type="protein sequence ID" value="OLP97583.1"/>
    <property type="molecule type" value="Genomic_DNA"/>
</dbReference>
<reference evidence="1 2" key="1">
    <citation type="submission" date="2016-02" db="EMBL/GenBank/DDBJ databases">
        <title>Genome analysis of coral dinoflagellate symbionts highlights evolutionary adaptations to a symbiotic lifestyle.</title>
        <authorList>
            <person name="Aranda M."/>
            <person name="Li Y."/>
            <person name="Liew Y.J."/>
            <person name="Baumgarten S."/>
            <person name="Simakov O."/>
            <person name="Wilson M."/>
            <person name="Piel J."/>
            <person name="Ashoor H."/>
            <person name="Bougouffa S."/>
            <person name="Bajic V.B."/>
            <person name="Ryu T."/>
            <person name="Ravasi T."/>
            <person name="Bayer T."/>
            <person name="Micklem G."/>
            <person name="Kim H."/>
            <person name="Bhak J."/>
            <person name="Lajeunesse T.C."/>
            <person name="Voolstra C.R."/>
        </authorList>
    </citation>
    <scope>NUCLEOTIDE SEQUENCE [LARGE SCALE GENOMIC DNA]</scope>
    <source>
        <strain evidence="1 2">CCMP2467</strain>
    </source>
</reference>
<comment type="caution">
    <text evidence="1">The sequence shown here is derived from an EMBL/GenBank/DDBJ whole genome shotgun (WGS) entry which is preliminary data.</text>
</comment>
<name>A0A1Q9DQZ0_SYMMI</name>
<feature type="non-terminal residue" evidence="1">
    <location>
        <position position="35"/>
    </location>
</feature>
<dbReference type="AlphaFoldDB" id="A0A1Q9DQZ0"/>
<gene>
    <name evidence="1" type="ORF">AK812_SmicGene20100</name>
</gene>
<evidence type="ECO:0000313" key="2">
    <source>
        <dbReference type="Proteomes" id="UP000186817"/>
    </source>
</evidence>
<sequence length="35" mass="4105">MVTSQLMLNDAEFPSAPWFVPENLEVELEREQLLQ</sequence>
<organism evidence="1 2">
    <name type="scientific">Symbiodinium microadriaticum</name>
    <name type="common">Dinoflagellate</name>
    <name type="synonym">Zooxanthella microadriatica</name>
    <dbReference type="NCBI Taxonomy" id="2951"/>
    <lineage>
        <taxon>Eukaryota</taxon>
        <taxon>Sar</taxon>
        <taxon>Alveolata</taxon>
        <taxon>Dinophyceae</taxon>
        <taxon>Suessiales</taxon>
        <taxon>Symbiodiniaceae</taxon>
        <taxon>Symbiodinium</taxon>
    </lineage>
</organism>
<protein>
    <submittedName>
        <fullName evidence="1">Uncharacterized protein</fullName>
    </submittedName>
</protein>
<evidence type="ECO:0000313" key="1">
    <source>
        <dbReference type="EMBL" id="OLP97583.1"/>
    </source>
</evidence>
<accession>A0A1Q9DQZ0</accession>
<dbReference type="Proteomes" id="UP000186817">
    <property type="component" value="Unassembled WGS sequence"/>
</dbReference>
<keyword evidence="2" id="KW-1185">Reference proteome</keyword>
<proteinExistence type="predicted"/>